<name>E6Q5S9_9ZZZZ</name>
<accession>E6Q5S9</accession>
<evidence type="ECO:0000259" key="1">
    <source>
        <dbReference type="Pfam" id="PF00535"/>
    </source>
</evidence>
<dbReference type="Gene3D" id="3.90.550.10">
    <property type="entry name" value="Spore Coat Polysaccharide Biosynthesis Protein SpsA, Chain A"/>
    <property type="match status" value="1"/>
</dbReference>
<feature type="domain" description="Glycosyltransferase 2-like" evidence="1">
    <location>
        <begin position="6"/>
        <end position="176"/>
    </location>
</feature>
<evidence type="ECO:0000313" key="2">
    <source>
        <dbReference type="EMBL" id="CBI02550.1"/>
    </source>
</evidence>
<dbReference type="PANTHER" id="PTHR10859:SF91">
    <property type="entry name" value="DOLICHYL-PHOSPHATE BETA-GLUCOSYLTRANSFERASE"/>
    <property type="match status" value="1"/>
</dbReference>
<keyword evidence="2" id="KW-0808">Transferase</keyword>
<gene>
    <name evidence="2" type="ORF">CARN4_2398</name>
</gene>
<dbReference type="SUPFAM" id="SSF53448">
    <property type="entry name" value="Nucleotide-diphospho-sugar transferases"/>
    <property type="match status" value="1"/>
</dbReference>
<comment type="caution">
    <text evidence="2">The sequence shown here is derived from an EMBL/GenBank/DDBJ whole genome shotgun (WGS) entry which is preliminary data.</text>
</comment>
<dbReference type="GO" id="GO:0006487">
    <property type="term" value="P:protein N-linked glycosylation"/>
    <property type="evidence" value="ECO:0007669"/>
    <property type="project" value="TreeGrafter"/>
</dbReference>
<protein>
    <submittedName>
        <fullName evidence="2">Glycosyl transferase, family 2</fullName>
    </submittedName>
</protein>
<dbReference type="GO" id="GO:0016740">
    <property type="term" value="F:transferase activity"/>
    <property type="evidence" value="ECO:0007669"/>
    <property type="project" value="UniProtKB-KW"/>
</dbReference>
<sequence length="261" mass="29307">MSLKLSIIIPAFKERQKIERDIEAAHVFLEGHGIAGEIIVVDDGSPDDTAQIARGLQAKYPELRVVSYENNRGKGHAVAQGVAQAGGEFIMFADAGLCVPYDIASIGLTMLELNMCDLAHGSRRMRGSVRRAQPAYRRIGSQLFGFFIHAIMGIPRYIADTQCGFKIYRSAAAKELYGSLKTDGFMFDTEIILRALRSRYRLLEFPVLWSNDADTRYDPVHGTVRNLRELARIRRELFLEKIRKDQPGEAKSTLREDATIT</sequence>
<dbReference type="InterPro" id="IPR001173">
    <property type="entry name" value="Glyco_trans_2-like"/>
</dbReference>
<dbReference type="Pfam" id="PF00535">
    <property type="entry name" value="Glycos_transf_2"/>
    <property type="match status" value="1"/>
</dbReference>
<reference evidence="2" key="1">
    <citation type="submission" date="2009-10" db="EMBL/GenBank/DDBJ databases">
        <title>Diversity of trophic interactions inside an arsenic-rich microbial ecosystem.</title>
        <authorList>
            <person name="Bertin P.N."/>
            <person name="Heinrich-Salmeron A."/>
            <person name="Pelletier E."/>
            <person name="Goulhen-Chollet F."/>
            <person name="Arsene-Ploetze F."/>
            <person name="Gallien S."/>
            <person name="Calteau A."/>
            <person name="Vallenet D."/>
            <person name="Casiot C."/>
            <person name="Chane-Woon-Ming B."/>
            <person name="Giloteaux L."/>
            <person name="Barakat M."/>
            <person name="Bonnefoy V."/>
            <person name="Bruneel O."/>
            <person name="Chandler M."/>
            <person name="Cleiss J."/>
            <person name="Duran R."/>
            <person name="Elbaz-Poulichet F."/>
            <person name="Fonknechten N."/>
            <person name="Lauga B."/>
            <person name="Mornico D."/>
            <person name="Ortet P."/>
            <person name="Schaeffer C."/>
            <person name="Siguier P."/>
            <person name="Alexander Thil Smith A."/>
            <person name="Van Dorsselaer A."/>
            <person name="Weissenbach J."/>
            <person name="Medigue C."/>
            <person name="Le Paslier D."/>
        </authorList>
    </citation>
    <scope>NUCLEOTIDE SEQUENCE</scope>
</reference>
<dbReference type="PANTHER" id="PTHR10859">
    <property type="entry name" value="GLYCOSYL TRANSFERASE"/>
    <property type="match status" value="1"/>
</dbReference>
<proteinExistence type="predicted"/>
<dbReference type="InterPro" id="IPR029044">
    <property type="entry name" value="Nucleotide-diphossugar_trans"/>
</dbReference>
<dbReference type="AlphaFoldDB" id="E6Q5S9"/>
<organism evidence="2">
    <name type="scientific">mine drainage metagenome</name>
    <dbReference type="NCBI Taxonomy" id="410659"/>
    <lineage>
        <taxon>unclassified sequences</taxon>
        <taxon>metagenomes</taxon>
        <taxon>ecological metagenomes</taxon>
    </lineage>
</organism>
<dbReference type="EMBL" id="CABO01000039">
    <property type="protein sequence ID" value="CBI02550.1"/>
    <property type="molecule type" value="Genomic_DNA"/>
</dbReference>